<feature type="region of interest" description="Disordered" evidence="10">
    <location>
        <begin position="49"/>
        <end position="69"/>
    </location>
</feature>
<dbReference type="InterPro" id="IPR001881">
    <property type="entry name" value="EGF-like_Ca-bd_dom"/>
</dbReference>
<keyword evidence="6 11" id="KW-0472">Membrane</keyword>
<evidence type="ECO:0000259" key="13">
    <source>
        <dbReference type="PROSITE" id="PS50026"/>
    </source>
</evidence>
<dbReference type="GO" id="GO:0005886">
    <property type="term" value="C:plasma membrane"/>
    <property type="evidence" value="ECO:0007669"/>
    <property type="project" value="UniProtKB-SubCell"/>
</dbReference>
<dbReference type="InterPro" id="IPR000082">
    <property type="entry name" value="SEA_dom"/>
</dbReference>
<keyword evidence="2" id="KW-1003">Cell membrane</keyword>
<dbReference type="InterPro" id="IPR036364">
    <property type="entry name" value="SEA_dom_sf"/>
</dbReference>
<keyword evidence="3 9" id="KW-0245">EGF-like domain</keyword>
<evidence type="ECO:0000256" key="4">
    <source>
        <dbReference type="ARBA" id="ARBA00022729"/>
    </source>
</evidence>
<feature type="compositionally biased region" description="Low complexity" evidence="10">
    <location>
        <begin position="98"/>
        <end position="116"/>
    </location>
</feature>
<dbReference type="Gene3D" id="3.30.70.960">
    <property type="entry name" value="SEA domain"/>
    <property type="match status" value="1"/>
</dbReference>
<feature type="compositionally biased region" description="Polar residues" evidence="10">
    <location>
        <begin position="117"/>
        <end position="132"/>
    </location>
</feature>
<evidence type="ECO:0000256" key="6">
    <source>
        <dbReference type="ARBA" id="ARBA00023136"/>
    </source>
</evidence>
<protein>
    <recommendedName>
        <fullName evidence="16">Mucin-13</fullName>
    </recommendedName>
</protein>
<dbReference type="PANTHER" id="PTHR24037:SF10">
    <property type="entry name" value="MUCIN-13"/>
    <property type="match status" value="1"/>
</dbReference>
<evidence type="ECO:0000256" key="10">
    <source>
        <dbReference type="SAM" id="MobiDB-lite"/>
    </source>
</evidence>
<feature type="region of interest" description="Disordered" evidence="10">
    <location>
        <begin position="451"/>
        <end position="527"/>
    </location>
</feature>
<feature type="compositionally biased region" description="Polar residues" evidence="10">
    <location>
        <begin position="451"/>
        <end position="471"/>
    </location>
</feature>
<evidence type="ECO:0000256" key="11">
    <source>
        <dbReference type="SAM" id="Phobius"/>
    </source>
</evidence>
<dbReference type="Pfam" id="PF01390">
    <property type="entry name" value="SEA"/>
    <property type="match status" value="1"/>
</dbReference>
<organism evidence="14 15">
    <name type="scientific">Channa striata</name>
    <name type="common">Snakehead murrel</name>
    <name type="synonym">Ophicephalus striatus</name>
    <dbReference type="NCBI Taxonomy" id="64152"/>
    <lineage>
        <taxon>Eukaryota</taxon>
        <taxon>Metazoa</taxon>
        <taxon>Chordata</taxon>
        <taxon>Craniata</taxon>
        <taxon>Vertebrata</taxon>
        <taxon>Euteleostomi</taxon>
        <taxon>Actinopterygii</taxon>
        <taxon>Neopterygii</taxon>
        <taxon>Teleostei</taxon>
        <taxon>Neoteleostei</taxon>
        <taxon>Acanthomorphata</taxon>
        <taxon>Anabantaria</taxon>
        <taxon>Anabantiformes</taxon>
        <taxon>Channoidei</taxon>
        <taxon>Channidae</taxon>
        <taxon>Channa</taxon>
    </lineage>
</organism>
<feature type="transmembrane region" description="Helical" evidence="11">
    <location>
        <begin position="362"/>
        <end position="384"/>
    </location>
</feature>
<evidence type="ECO:0000313" key="14">
    <source>
        <dbReference type="EMBL" id="KAK2820387.1"/>
    </source>
</evidence>
<keyword evidence="11" id="KW-1133">Transmembrane helix</keyword>
<dbReference type="PROSITE" id="PS50024">
    <property type="entry name" value="SEA"/>
    <property type="match status" value="1"/>
</dbReference>
<comment type="caution">
    <text evidence="14">The sequence shown here is derived from an EMBL/GenBank/DDBJ whole genome shotgun (WGS) entry which is preliminary data.</text>
</comment>
<name>A0AA88J207_CHASR</name>
<proteinExistence type="predicted"/>
<evidence type="ECO:0000256" key="7">
    <source>
        <dbReference type="ARBA" id="ARBA00023157"/>
    </source>
</evidence>
<dbReference type="AlphaFoldDB" id="A0AA88J207"/>
<dbReference type="GO" id="GO:0005509">
    <property type="term" value="F:calcium ion binding"/>
    <property type="evidence" value="ECO:0007669"/>
    <property type="project" value="InterPro"/>
</dbReference>
<reference evidence="14" key="1">
    <citation type="submission" date="2023-07" db="EMBL/GenBank/DDBJ databases">
        <title>Chromosome-level Genome Assembly of Striped Snakehead (Channa striata).</title>
        <authorList>
            <person name="Liu H."/>
        </authorList>
    </citation>
    <scope>NUCLEOTIDE SEQUENCE</scope>
    <source>
        <strain evidence="14">Gz</strain>
        <tissue evidence="14">Muscle</tissue>
    </source>
</reference>
<evidence type="ECO:0000256" key="8">
    <source>
        <dbReference type="ARBA" id="ARBA00023180"/>
    </source>
</evidence>
<dbReference type="EMBL" id="JAUPFM010000019">
    <property type="protein sequence ID" value="KAK2820387.1"/>
    <property type="molecule type" value="Genomic_DNA"/>
</dbReference>
<comment type="caution">
    <text evidence="9">Lacks conserved residue(s) required for the propagation of feature annotation.</text>
</comment>
<evidence type="ECO:0008006" key="16">
    <source>
        <dbReference type="Google" id="ProtNLM"/>
    </source>
</evidence>
<feature type="region of interest" description="Disordered" evidence="10">
    <location>
        <begin position="98"/>
        <end position="138"/>
    </location>
</feature>
<evidence type="ECO:0000259" key="12">
    <source>
        <dbReference type="PROSITE" id="PS50024"/>
    </source>
</evidence>
<gene>
    <name evidence="14" type="ORF">Q5P01_023346</name>
</gene>
<comment type="subcellular location">
    <subcellularLocation>
        <location evidence="1">Cell membrane</location>
    </subcellularLocation>
</comment>
<sequence>MLTTTQPVLTSTSDQTTITGLPIKTTTVSTTTTTATTAKTEVPTTATIVSTSTSNHTTTTITSPEITSHETATTPIASTQTGVPTSTMSILTTATAIPTTTSPISTTPTSGPISTTEFSTHSTEGPTTSRVSATKPPGPCDINPCGRGSTCEVRGDQSFVCLCLAGEVYNDERNTCDNAKVFPGQLGLPKLRYNPKMSDKTSQEFNETSQNITDELSNIYSNSEGYIGSIVLELLPIPSRKDVSSFEGVSASVEITFNEMSDITTEEVVQTITTAQECRDCFLSGSSFNETDLCTKNPCDQETTDCLSMNGSFNCTCIESYIKTDFSGRMCIACPSGQQAQGSFKCVDCPFGYSGFNCNESWQLIVVIVVSVLSGLLLITLIYLPIVAMKSYKMSYEIDQNAEMGKPYTTNSPVKASWLSSNLAAIPRVFKIPRARTISTWNSTTNLDITPSNSQQTLISTNSNSQMSDGQSDLYPSLRSQPQTGGSAQAQPRNTPSARSQSQIDPYAQNQGQTNPHFTQHDGGHFI</sequence>
<evidence type="ECO:0000256" key="5">
    <source>
        <dbReference type="ARBA" id="ARBA00022737"/>
    </source>
</evidence>
<dbReference type="InterPro" id="IPR000742">
    <property type="entry name" value="EGF"/>
</dbReference>
<dbReference type="InterPro" id="IPR009030">
    <property type="entry name" value="Growth_fac_rcpt_cys_sf"/>
</dbReference>
<evidence type="ECO:0000256" key="2">
    <source>
        <dbReference type="ARBA" id="ARBA00022475"/>
    </source>
</evidence>
<keyword evidence="4" id="KW-0732">Signal</keyword>
<dbReference type="Proteomes" id="UP001187415">
    <property type="component" value="Unassembled WGS sequence"/>
</dbReference>
<keyword evidence="11" id="KW-0812">Transmembrane</keyword>
<keyword evidence="8" id="KW-0325">Glycoprotein</keyword>
<evidence type="ECO:0000256" key="9">
    <source>
        <dbReference type="PROSITE-ProRule" id="PRU00076"/>
    </source>
</evidence>
<feature type="domain" description="EGF-like" evidence="13">
    <location>
        <begin position="136"/>
        <end position="177"/>
    </location>
</feature>
<keyword evidence="5" id="KW-0677">Repeat</keyword>
<keyword evidence="7" id="KW-1015">Disulfide bond</keyword>
<keyword evidence="15" id="KW-1185">Reference proteome</keyword>
<feature type="domain" description="SEA" evidence="12">
    <location>
        <begin position="178"/>
        <end position="295"/>
    </location>
</feature>
<dbReference type="SUPFAM" id="SSF82671">
    <property type="entry name" value="SEA domain"/>
    <property type="match status" value="1"/>
</dbReference>
<dbReference type="SUPFAM" id="SSF57184">
    <property type="entry name" value="Growth factor receptor domain"/>
    <property type="match status" value="1"/>
</dbReference>
<evidence type="ECO:0000256" key="3">
    <source>
        <dbReference type="ARBA" id="ARBA00022536"/>
    </source>
</evidence>
<dbReference type="SMART" id="SM00179">
    <property type="entry name" value="EGF_CA"/>
    <property type="match status" value="2"/>
</dbReference>
<feature type="compositionally biased region" description="Polar residues" evidence="10">
    <location>
        <begin position="478"/>
        <end position="518"/>
    </location>
</feature>
<dbReference type="SMART" id="SM00181">
    <property type="entry name" value="EGF"/>
    <property type="match status" value="2"/>
</dbReference>
<evidence type="ECO:0000256" key="1">
    <source>
        <dbReference type="ARBA" id="ARBA00004236"/>
    </source>
</evidence>
<accession>A0AA88J207</accession>
<dbReference type="PANTHER" id="PTHR24037">
    <property type="entry name" value="HEART DEVELOPMENT PROTEIN WITH EGF-LIKE DOMAINS 1"/>
    <property type="match status" value="1"/>
</dbReference>
<evidence type="ECO:0000313" key="15">
    <source>
        <dbReference type="Proteomes" id="UP001187415"/>
    </source>
</evidence>
<dbReference type="SUPFAM" id="SSF57196">
    <property type="entry name" value="EGF/Laminin"/>
    <property type="match status" value="1"/>
</dbReference>
<dbReference type="PROSITE" id="PS50026">
    <property type="entry name" value="EGF_3"/>
    <property type="match status" value="1"/>
</dbReference>